<gene>
    <name evidence="1" type="ORF">EJB06_26290</name>
</gene>
<evidence type="ECO:0000313" key="1">
    <source>
        <dbReference type="EMBL" id="RSZ56150.1"/>
    </source>
</evidence>
<accession>A0A430HF69</accession>
<protein>
    <submittedName>
        <fullName evidence="1">Phage tail protein I</fullName>
    </submittedName>
</protein>
<dbReference type="RefSeq" id="WP_126076995.1">
    <property type="nucleotide sequence ID" value="NZ_CP051166.1"/>
</dbReference>
<keyword evidence="2" id="KW-1185">Reference proteome</keyword>
<dbReference type="OrthoDB" id="90759at2"/>
<dbReference type="NCBIfam" id="TIGR01634">
    <property type="entry name" value="tail_P2_I"/>
    <property type="match status" value="1"/>
</dbReference>
<proteinExistence type="predicted"/>
<evidence type="ECO:0000313" key="2">
    <source>
        <dbReference type="Proteomes" id="UP000278085"/>
    </source>
</evidence>
<organism evidence="1 2">
    <name type="scientific">Massilia atriviolacea</name>
    <dbReference type="NCBI Taxonomy" id="2495579"/>
    <lineage>
        <taxon>Bacteria</taxon>
        <taxon>Pseudomonadati</taxon>
        <taxon>Pseudomonadota</taxon>
        <taxon>Betaproteobacteria</taxon>
        <taxon>Burkholderiales</taxon>
        <taxon>Oxalobacteraceae</taxon>
        <taxon>Telluria group</taxon>
        <taxon>Massilia</taxon>
    </lineage>
</organism>
<dbReference type="EMBL" id="RXLQ01000018">
    <property type="protein sequence ID" value="RSZ56150.1"/>
    <property type="molecule type" value="Genomic_DNA"/>
</dbReference>
<reference evidence="1 2" key="1">
    <citation type="submission" date="2018-12" db="EMBL/GenBank/DDBJ databases">
        <authorList>
            <person name="Yang E."/>
        </authorList>
    </citation>
    <scope>NUCLEOTIDE SEQUENCE [LARGE SCALE GENOMIC DNA]</scope>
    <source>
        <strain evidence="1 2">SOD</strain>
    </source>
</reference>
<name>A0A430HF69_9BURK</name>
<dbReference type="AlphaFoldDB" id="A0A430HF69"/>
<dbReference type="Pfam" id="PF09684">
    <property type="entry name" value="Tail_P2_I"/>
    <property type="match status" value="1"/>
</dbReference>
<comment type="caution">
    <text evidence="1">The sequence shown here is derived from an EMBL/GenBank/DDBJ whole genome shotgun (WGS) entry which is preliminary data.</text>
</comment>
<dbReference type="InterPro" id="IPR006521">
    <property type="entry name" value="Tail_protein_I"/>
</dbReference>
<sequence length="220" mass="23606">MPDHLLPSNASPAEQSMSLAIARVSDVPLAVRESWNPDTCPAHLLPWLAWQFSVDKWDTGWSAAQKRGAIKASIEVHRTKGTPYAVRTALEALGYPVVLTEWFKLVPLGDPYTFGVRLDASGAGVPGKAAYQTILDVIQSTKNVRSHLARLQVDGRVDGTIFAGGIPMCGELVKVAANEGELAGSDLIAEAIAHGFPDTEAAVDLLHSFIHTALPAANYW</sequence>
<dbReference type="Proteomes" id="UP000278085">
    <property type="component" value="Unassembled WGS sequence"/>
</dbReference>